<evidence type="ECO:0000313" key="7">
    <source>
        <dbReference type="Proteomes" id="UP000000591"/>
    </source>
</evidence>
<gene>
    <name evidence="6" type="ORF">AGOS_ABL179C</name>
</gene>
<dbReference type="PANTHER" id="PTHR22957">
    <property type="entry name" value="TBC1 DOMAIN FAMILY MEMBER GTPASE-ACTIVATING PROTEIN"/>
    <property type="match status" value="1"/>
</dbReference>
<evidence type="ECO:0000313" key="6">
    <source>
        <dbReference type="EMBL" id="AAS50592.2"/>
    </source>
</evidence>
<evidence type="ECO:0000259" key="5">
    <source>
        <dbReference type="PROSITE" id="PS50086"/>
    </source>
</evidence>
<feature type="domain" description="Rab-GAP TBC" evidence="5">
    <location>
        <begin position="370"/>
        <end position="617"/>
    </location>
</feature>
<evidence type="ECO:0000256" key="2">
    <source>
        <dbReference type="ARBA" id="ARBA00072091"/>
    </source>
</evidence>
<dbReference type="GO" id="GO:0016192">
    <property type="term" value="P:vesicle-mediated transport"/>
    <property type="evidence" value="ECO:0007669"/>
    <property type="project" value="EnsemblFungi"/>
</dbReference>
<evidence type="ECO:0000256" key="1">
    <source>
        <dbReference type="ARBA" id="ARBA00022468"/>
    </source>
</evidence>
<dbReference type="GO" id="GO:0032889">
    <property type="term" value="P:regulation of vacuole fusion, non-autophagic"/>
    <property type="evidence" value="ECO:0007669"/>
    <property type="project" value="EnsemblFungi"/>
</dbReference>
<dbReference type="Gene3D" id="1.10.8.270">
    <property type="entry name" value="putative rabgap domain of human tbc1 domain family member 14 like domains"/>
    <property type="match status" value="1"/>
</dbReference>
<dbReference type="InterPro" id="IPR035969">
    <property type="entry name" value="Rab-GAP_TBC_sf"/>
</dbReference>
<dbReference type="GeneID" id="4618848"/>
<dbReference type="FunFam" id="1.10.472.80:FF:000005">
    <property type="entry name" value="TBC1 domain family member 15"/>
    <property type="match status" value="1"/>
</dbReference>
<dbReference type="KEGG" id="ago:AGOS_ABL179C"/>
<dbReference type="EMBL" id="AE016815">
    <property type="protein sequence ID" value="AAS50592.2"/>
    <property type="molecule type" value="Genomic_DNA"/>
</dbReference>
<feature type="region of interest" description="Disordered" evidence="4">
    <location>
        <begin position="454"/>
        <end position="485"/>
    </location>
</feature>
<evidence type="ECO:0000256" key="4">
    <source>
        <dbReference type="SAM" id="MobiDB-lite"/>
    </source>
</evidence>
<protein>
    <recommendedName>
        <fullName evidence="2">GTPase-activating protein GYP7</fullName>
    </recommendedName>
    <alternativeName>
        <fullName evidence="3">GAP for YPT7</fullName>
    </alternativeName>
</protein>
<dbReference type="Gene3D" id="1.10.472.80">
    <property type="entry name" value="Ypt/Rab-GAP domain of gyp1p, domain 3"/>
    <property type="match status" value="1"/>
</dbReference>
<accession>Q75E49</accession>
<sequence>MSTSLLFCKSQVLVRLSGSSKDQKSGVLLISKDEQQVAHDAMVAWIAVDEMSAQEAEQLLKGEMKLAQDSQARVKIPKEVVVQAMYGTWSFAVKLGYIRSIQMMPPDPNGWYQGSLSISSRNQNEEIPVLFLADDKCPSTRERSRQLIDTFQPFQSATGVYWGGVDFKAAVERLAQLTVAPLDQTVFLLNATEEDLRQYTGRPAGSGVGSDGTAPVGDIINGWTWSALASLASATTKATSFVEGLVRKHPLVQLAERNSSNPYVRQMLENPRVQEVQREYDSAKIYLARWSLGVKEQAEKYRKSNEHYRRLLAKEFNSDGDIEISEDELNTAMERTHPLSKAEWDSLFDGMGRLSLSAQEIKERIFHGGIKDNQLRRRVWPFLLGVFPWDSTQVDRERIERDLREKYEKEYKNRWLSRETSPNQEEEAYWQDQLCRIEKDVKRNDRHLALYKYNTPDAKPPAQASQESDSQCNEQSVTEESGENDDWEIKNPHLLILRNILISYNLHNDNLGYVQGMTDLLSPLYAILEDEAMSFWCFVMFMDRMERNFLRDQSGIRDQMLTLSELCQYMLPKFSAHLQQCESSNFFFCFRMLLVWFKREFEFADICTIWEILWTDYYSSQFQLFFLLAILQKNSRPVMAHLTQFDEILKYFNDLKCVMDCNDLLIRAELLFVHFKRSIDMFERTTSHIPPSNNSTATGFRRRPSVERDASADVISDSLRAVLSTRLIIKRESERTKDSIK</sequence>
<dbReference type="OrthoDB" id="10264062at2759"/>
<keyword evidence="7" id="KW-1185">Reference proteome</keyword>
<dbReference type="SMART" id="SM00164">
    <property type="entry name" value="TBC"/>
    <property type="match status" value="1"/>
</dbReference>
<dbReference type="Pfam" id="PF00566">
    <property type="entry name" value="RabGAP-TBC"/>
    <property type="match status" value="1"/>
</dbReference>
<organism evidence="6 7">
    <name type="scientific">Eremothecium gossypii (strain ATCC 10895 / CBS 109.51 / FGSC 9923 / NRRL Y-1056)</name>
    <name type="common">Yeast</name>
    <name type="synonym">Ashbya gossypii</name>
    <dbReference type="NCBI Taxonomy" id="284811"/>
    <lineage>
        <taxon>Eukaryota</taxon>
        <taxon>Fungi</taxon>
        <taxon>Dikarya</taxon>
        <taxon>Ascomycota</taxon>
        <taxon>Saccharomycotina</taxon>
        <taxon>Saccharomycetes</taxon>
        <taxon>Saccharomycetales</taxon>
        <taxon>Saccharomycetaceae</taxon>
        <taxon>Eremothecium</taxon>
    </lineage>
</organism>
<dbReference type="PROSITE" id="PS50086">
    <property type="entry name" value="TBC_RABGAP"/>
    <property type="match status" value="1"/>
</dbReference>
<keyword evidence="1" id="KW-0343">GTPase activation</keyword>
<dbReference type="OMA" id="WWREQRG"/>
<dbReference type="GO" id="GO:0005770">
    <property type="term" value="C:late endosome"/>
    <property type="evidence" value="ECO:0007669"/>
    <property type="project" value="EnsemblFungi"/>
</dbReference>
<dbReference type="STRING" id="284811.Q75E49"/>
<reference evidence="6 7" key="1">
    <citation type="journal article" date="2004" name="Science">
        <title>The Ashbya gossypii genome as a tool for mapping the ancient Saccharomyces cerevisiae genome.</title>
        <authorList>
            <person name="Dietrich F.S."/>
            <person name="Voegeli S."/>
            <person name="Brachat S."/>
            <person name="Lerch A."/>
            <person name="Gates K."/>
            <person name="Steiner S."/>
            <person name="Mohr C."/>
            <person name="Pohlmann R."/>
            <person name="Luedi P."/>
            <person name="Choi S."/>
            <person name="Wing R.A."/>
            <person name="Flavier A."/>
            <person name="Gaffney T.D."/>
            <person name="Philippsen P."/>
        </authorList>
    </citation>
    <scope>NUCLEOTIDE SEQUENCE [LARGE SCALE GENOMIC DNA]</scope>
    <source>
        <strain evidence="7">ATCC 10895 / CBS 109.51 / FGSC 9923 / NRRL Y-1056</strain>
    </source>
</reference>
<feature type="compositionally biased region" description="Polar residues" evidence="4">
    <location>
        <begin position="463"/>
        <end position="479"/>
    </location>
</feature>
<dbReference type="InParanoid" id="Q75E49"/>
<proteinExistence type="predicted"/>
<dbReference type="FunCoup" id="Q75E49">
    <property type="interactions" value="77"/>
</dbReference>
<dbReference type="SUPFAM" id="SSF47923">
    <property type="entry name" value="Ypt/Rab-GAP domain of gyp1p"/>
    <property type="match status" value="2"/>
</dbReference>
<dbReference type="InterPro" id="IPR000195">
    <property type="entry name" value="Rab-GAP-TBC_dom"/>
</dbReference>
<evidence type="ECO:0000256" key="3">
    <source>
        <dbReference type="ARBA" id="ARBA00082648"/>
    </source>
</evidence>
<dbReference type="AlphaFoldDB" id="Q75E49"/>
<dbReference type="Proteomes" id="UP000000591">
    <property type="component" value="Chromosome II"/>
</dbReference>
<dbReference type="GO" id="GO:0005096">
    <property type="term" value="F:GTPase activator activity"/>
    <property type="evidence" value="ECO:0000318"/>
    <property type="project" value="GO_Central"/>
</dbReference>
<dbReference type="eggNOG" id="KOG2197">
    <property type="taxonomic scope" value="Eukaryota"/>
</dbReference>
<reference evidence="7" key="2">
    <citation type="journal article" date="2013" name="G3 (Bethesda)">
        <title>Genomes of Ashbya fungi isolated from insects reveal four mating-type loci, numerous translocations, lack of transposons, and distinct gene duplications.</title>
        <authorList>
            <person name="Dietrich F.S."/>
            <person name="Voegeli S."/>
            <person name="Kuo S."/>
            <person name="Philippsen P."/>
        </authorList>
    </citation>
    <scope>GENOME REANNOTATION</scope>
    <source>
        <strain evidence="7">ATCC 10895 / CBS 109.51 / FGSC 9923 / NRRL Y-1056</strain>
    </source>
</reference>
<dbReference type="PANTHER" id="PTHR22957:SF502">
    <property type="entry name" value="SMALL G PROTEIN SIGNALING MODULATOR 2-RELATED"/>
    <property type="match status" value="1"/>
</dbReference>
<name>Q75E49_EREGS</name>
<dbReference type="HOGENOM" id="CLU_004457_0_1_1"/>
<dbReference type="RefSeq" id="NP_982768.2">
    <property type="nucleotide sequence ID" value="NM_208121.2"/>
</dbReference>